<protein>
    <recommendedName>
        <fullName evidence="2">Fungal-type protein kinase domain-containing protein</fullName>
    </recommendedName>
</protein>
<keyword evidence="4" id="KW-1185">Reference proteome</keyword>
<evidence type="ECO:0000256" key="1">
    <source>
        <dbReference type="SAM" id="MobiDB-lite"/>
    </source>
</evidence>
<evidence type="ECO:0000313" key="4">
    <source>
        <dbReference type="Proteomes" id="UP000559027"/>
    </source>
</evidence>
<proteinExistence type="predicted"/>
<name>A0A8H5GFV9_9AGAR</name>
<feature type="region of interest" description="Disordered" evidence="1">
    <location>
        <begin position="686"/>
        <end position="734"/>
    </location>
</feature>
<dbReference type="PANTHER" id="PTHR38248:SF2">
    <property type="entry name" value="FUNK1 11"/>
    <property type="match status" value="1"/>
</dbReference>
<feature type="compositionally biased region" description="Polar residues" evidence="1">
    <location>
        <begin position="1"/>
        <end position="11"/>
    </location>
</feature>
<dbReference type="AlphaFoldDB" id="A0A8H5GFV9"/>
<dbReference type="Proteomes" id="UP000559027">
    <property type="component" value="Unassembled WGS sequence"/>
</dbReference>
<dbReference type="EMBL" id="JAACJO010000001">
    <property type="protein sequence ID" value="KAF5364016.1"/>
    <property type="molecule type" value="Genomic_DNA"/>
</dbReference>
<feature type="compositionally biased region" description="Low complexity" evidence="1">
    <location>
        <begin position="426"/>
        <end position="440"/>
    </location>
</feature>
<dbReference type="Pfam" id="PF17667">
    <property type="entry name" value="Pkinase_fungal"/>
    <property type="match status" value="1"/>
</dbReference>
<feature type="domain" description="Fungal-type protein kinase" evidence="2">
    <location>
        <begin position="179"/>
        <end position="570"/>
    </location>
</feature>
<dbReference type="PANTHER" id="PTHR38248">
    <property type="entry name" value="FUNK1 6"/>
    <property type="match status" value="1"/>
</dbReference>
<organism evidence="3 4">
    <name type="scientific">Leucocoprinus leucothites</name>
    <dbReference type="NCBI Taxonomy" id="201217"/>
    <lineage>
        <taxon>Eukaryota</taxon>
        <taxon>Fungi</taxon>
        <taxon>Dikarya</taxon>
        <taxon>Basidiomycota</taxon>
        <taxon>Agaricomycotina</taxon>
        <taxon>Agaricomycetes</taxon>
        <taxon>Agaricomycetidae</taxon>
        <taxon>Agaricales</taxon>
        <taxon>Agaricineae</taxon>
        <taxon>Agaricaceae</taxon>
        <taxon>Leucocoprinus</taxon>
    </lineage>
</organism>
<dbReference type="OrthoDB" id="3260094at2759"/>
<comment type="caution">
    <text evidence="3">The sequence shown here is derived from an EMBL/GenBank/DDBJ whole genome shotgun (WGS) entry which is preliminary data.</text>
</comment>
<sequence>MIEPSQGQASHGSHPLSTLPKPTQLWNIASVNQTSRISKGDLGAVLQHEIRTEIADQMAPELLLCSVEDFIQSYAPFEPHDTSVQSALNLMEDDLRDLKQSPSEFQTTEMANFRRLTPTIRALGSQQCRDVHDKPRVSKFCYTDCPNAVVRAELFGSGFQVDACISKRDYTSPPGIIDSWETAVVAEFKPSAKSKVRDIVSAANHLMNDDPCRMWMYGITIEDEKMAIWYFSRSHSVKSNDFNFTKDHKTFVKILLSFLFATEQEIGFDPTIHRIRHQNMSHFIYEVPGKLPSDPPKYYRTIESIFNPRVACIAGRKTRVWKAEEVDEVSDKAVPVSNAEVALKEVWLDDGSRTEREIQDLILNRLKQIKPKDYTWADPDLKGLIDKALSNVPRSLPFMEIICDGWGNTSKPRSRAAKHDPGIFFPQSGSSSLPPRSTPSRLDQRSIQAKRSPISHSAEDLPTAFNAIQETVLALVLMFLAGWLHRDVSTVTFEYAKESNDTEASSDPKTGTPFFMPIEIHSGEKLHIPRPPRRGKGNAPTPGVVPGSFQTPKFVHQHDLESMKWVLLWFLLGRIDYKQANDLCHLIYTNLHCPAPERRKLFQSPGNKSYSDAFHPNLTDAFAAEFQELHAAILDSYLRDGDPTQAEYHVLYNDIWSCFRRVIKLAVAAQGIKFLPLPQNPELNRAERRGTLKVNDDADYIERTSEEDEQGAPRTPHPMVLRKRKASEIDHPLA</sequence>
<feature type="region of interest" description="Disordered" evidence="1">
    <location>
        <begin position="410"/>
        <end position="456"/>
    </location>
</feature>
<dbReference type="InterPro" id="IPR040976">
    <property type="entry name" value="Pkinase_fungal"/>
</dbReference>
<evidence type="ECO:0000259" key="2">
    <source>
        <dbReference type="Pfam" id="PF17667"/>
    </source>
</evidence>
<reference evidence="3 4" key="1">
    <citation type="journal article" date="2020" name="ISME J.">
        <title>Uncovering the hidden diversity of litter-decomposition mechanisms in mushroom-forming fungi.</title>
        <authorList>
            <person name="Floudas D."/>
            <person name="Bentzer J."/>
            <person name="Ahren D."/>
            <person name="Johansson T."/>
            <person name="Persson P."/>
            <person name="Tunlid A."/>
        </authorList>
    </citation>
    <scope>NUCLEOTIDE SEQUENCE [LARGE SCALE GENOMIC DNA]</scope>
    <source>
        <strain evidence="3 4">CBS 146.42</strain>
    </source>
</reference>
<evidence type="ECO:0000313" key="3">
    <source>
        <dbReference type="EMBL" id="KAF5364016.1"/>
    </source>
</evidence>
<accession>A0A8H5GFV9</accession>
<gene>
    <name evidence="3" type="ORF">D9756_001066</name>
</gene>
<feature type="compositionally biased region" description="Basic and acidic residues" evidence="1">
    <location>
        <begin position="686"/>
        <end position="704"/>
    </location>
</feature>
<feature type="region of interest" description="Disordered" evidence="1">
    <location>
        <begin position="1"/>
        <end position="21"/>
    </location>
</feature>